<evidence type="ECO:0000313" key="1">
    <source>
        <dbReference type="EMBL" id="EDR28836.1"/>
    </source>
</evidence>
<organism evidence="2">
    <name type="scientific">Entamoeba dispar (strain ATCC PRA-260 / SAW760)</name>
    <dbReference type="NCBI Taxonomy" id="370354"/>
    <lineage>
        <taxon>Eukaryota</taxon>
        <taxon>Amoebozoa</taxon>
        <taxon>Evosea</taxon>
        <taxon>Archamoebae</taxon>
        <taxon>Mastigamoebida</taxon>
        <taxon>Entamoebidae</taxon>
        <taxon>Entamoeba</taxon>
    </lineage>
</organism>
<accession>B0E9G3</accession>
<sequence>MKYHQNILLILNLKILRYYKTQYTYYNNSNIYYNNKFIMTQIGVVQYKYNQNNAYNEFENIIIDRFDDMKLKLEILLILKVKNDIFDSNDIYELNKDDNNIQYNKRSDITIHGTKDIITTCVLYIENRCDKRMKK</sequence>
<evidence type="ECO:0000313" key="2">
    <source>
        <dbReference type="Proteomes" id="UP000008076"/>
    </source>
</evidence>
<dbReference type="EMBL" id="DS548355">
    <property type="protein sequence ID" value="EDR28836.1"/>
    <property type="molecule type" value="Genomic_DNA"/>
</dbReference>
<dbReference type="AlphaFoldDB" id="B0E9G3"/>
<protein>
    <submittedName>
        <fullName evidence="1">Uncharacterized protein</fullName>
    </submittedName>
</protein>
<dbReference type="Proteomes" id="UP000008076">
    <property type="component" value="Unassembled WGS sequence"/>
</dbReference>
<gene>
    <name evidence="1" type="ORF">EDI_102020</name>
</gene>
<keyword evidence="2" id="KW-1185">Reference proteome</keyword>
<reference evidence="2" key="1">
    <citation type="submission" date="2007-12" db="EMBL/GenBank/DDBJ databases">
        <title>Annotation of Entamoeba dispar SAW760.</title>
        <authorList>
            <person name="Lorenzi H."/>
            <person name="Inman J."/>
            <person name="Schobel S."/>
            <person name="Amedeo P."/>
            <person name="Caler E."/>
        </authorList>
    </citation>
    <scope>NUCLEOTIDE SEQUENCE [LARGE SCALE GENOMIC DNA]</scope>
    <source>
        <strain evidence="2">ATCC PRA-260 / SAW760</strain>
    </source>
</reference>
<dbReference type="KEGG" id="edi:EDI_102020"/>
<proteinExistence type="predicted"/>
<name>B0E9G3_ENTDS</name>
<dbReference type="VEuPathDB" id="AmoebaDB:EDI_102020"/>
<dbReference type="RefSeq" id="XP_001734990.1">
    <property type="nucleotide sequence ID" value="XM_001734938.1"/>
</dbReference>
<dbReference type="GeneID" id="5879920"/>